<dbReference type="PANTHER" id="PTHR43081:SF1">
    <property type="entry name" value="ADENYLATE CYCLASE, TERMINAL-DIFFERENTIATION SPECIFIC"/>
    <property type="match status" value="1"/>
</dbReference>
<evidence type="ECO:0000256" key="1">
    <source>
        <dbReference type="SAM" id="Phobius"/>
    </source>
</evidence>
<dbReference type="Proteomes" id="UP000269883">
    <property type="component" value="Chromosome"/>
</dbReference>
<dbReference type="PROSITE" id="PS50125">
    <property type="entry name" value="GUANYLATE_CYCLASE_2"/>
    <property type="match status" value="1"/>
</dbReference>
<dbReference type="SUPFAM" id="SSF55073">
    <property type="entry name" value="Nucleotide cyclase"/>
    <property type="match status" value="1"/>
</dbReference>
<dbReference type="EMBL" id="AP017378">
    <property type="protein sequence ID" value="BBD07690.1"/>
    <property type="molecule type" value="Genomic_DNA"/>
</dbReference>
<gene>
    <name evidence="3" type="ORF">DFE_0964</name>
</gene>
<keyword evidence="4" id="KW-1185">Reference proteome</keyword>
<feature type="transmembrane region" description="Helical" evidence="1">
    <location>
        <begin position="426"/>
        <end position="444"/>
    </location>
</feature>
<dbReference type="Gene3D" id="3.30.70.1230">
    <property type="entry name" value="Nucleotide cyclase"/>
    <property type="match status" value="1"/>
</dbReference>
<evidence type="ECO:0000259" key="2">
    <source>
        <dbReference type="PROSITE" id="PS50125"/>
    </source>
</evidence>
<feature type="domain" description="Guanylate cyclase" evidence="2">
    <location>
        <begin position="486"/>
        <end position="645"/>
    </location>
</feature>
<dbReference type="SMART" id="SM00044">
    <property type="entry name" value="CYCc"/>
    <property type="match status" value="1"/>
</dbReference>
<dbReference type="GO" id="GO:0004016">
    <property type="term" value="F:adenylate cyclase activity"/>
    <property type="evidence" value="ECO:0007669"/>
    <property type="project" value="UniProtKB-ARBA"/>
</dbReference>
<dbReference type="Pfam" id="PF05226">
    <property type="entry name" value="CHASE2"/>
    <property type="match status" value="1"/>
</dbReference>
<evidence type="ECO:0000313" key="3">
    <source>
        <dbReference type="EMBL" id="BBD07690.1"/>
    </source>
</evidence>
<dbReference type="GO" id="GO:0035556">
    <property type="term" value="P:intracellular signal transduction"/>
    <property type="evidence" value="ECO:0007669"/>
    <property type="project" value="InterPro"/>
</dbReference>
<keyword evidence="1" id="KW-0812">Transmembrane</keyword>
<evidence type="ECO:0000313" key="4">
    <source>
        <dbReference type="Proteomes" id="UP000269883"/>
    </source>
</evidence>
<accession>A0A2Z6AWU5</accession>
<dbReference type="InterPro" id="IPR050697">
    <property type="entry name" value="Adenylyl/Guanylyl_Cyclase_3/4"/>
</dbReference>
<organism evidence="3 4">
    <name type="scientific">Desulfovibrio ferrophilus</name>
    <dbReference type="NCBI Taxonomy" id="241368"/>
    <lineage>
        <taxon>Bacteria</taxon>
        <taxon>Pseudomonadati</taxon>
        <taxon>Thermodesulfobacteriota</taxon>
        <taxon>Desulfovibrionia</taxon>
        <taxon>Desulfovibrionales</taxon>
        <taxon>Desulfovibrionaceae</taxon>
        <taxon>Desulfovibrio</taxon>
    </lineage>
</organism>
<dbReference type="InterPro" id="IPR007890">
    <property type="entry name" value="CHASE2"/>
</dbReference>
<dbReference type="Pfam" id="PF00211">
    <property type="entry name" value="Guanylate_cyc"/>
    <property type="match status" value="1"/>
</dbReference>
<dbReference type="AlphaFoldDB" id="A0A2Z6AWU5"/>
<dbReference type="RefSeq" id="WP_126377162.1">
    <property type="nucleotide sequence ID" value="NZ_AP017378.1"/>
</dbReference>
<name>A0A2Z6AWU5_9BACT</name>
<dbReference type="SMART" id="SM01080">
    <property type="entry name" value="CHASE2"/>
    <property type="match status" value="1"/>
</dbReference>
<feature type="transmembrane region" description="Helical" evidence="1">
    <location>
        <begin position="16"/>
        <end position="35"/>
    </location>
</feature>
<keyword evidence="1" id="KW-0472">Membrane</keyword>
<dbReference type="OrthoDB" id="9806735at2"/>
<feature type="transmembrane region" description="Helical" evidence="1">
    <location>
        <begin position="397"/>
        <end position="414"/>
    </location>
</feature>
<keyword evidence="1" id="KW-1133">Transmembrane helix</keyword>
<feature type="transmembrane region" description="Helical" evidence="1">
    <location>
        <begin position="367"/>
        <end position="390"/>
    </location>
</feature>
<dbReference type="GO" id="GO:0006171">
    <property type="term" value="P:cAMP biosynthetic process"/>
    <property type="evidence" value="ECO:0007669"/>
    <property type="project" value="TreeGrafter"/>
</dbReference>
<reference evidence="3 4" key="1">
    <citation type="journal article" date="2018" name="Sci. Adv.">
        <title>Multi-heme cytochromes provide a pathway for survival in energy-limited environments.</title>
        <authorList>
            <person name="Deng X."/>
            <person name="Dohmae N."/>
            <person name="Nealson K.H."/>
            <person name="Hashimoto K."/>
            <person name="Okamoto A."/>
        </authorList>
    </citation>
    <scope>NUCLEOTIDE SEQUENCE [LARGE SCALE GENOMIC DNA]</scope>
    <source>
        <strain evidence="3 4">IS5</strain>
    </source>
</reference>
<dbReference type="InterPro" id="IPR001054">
    <property type="entry name" value="A/G_cyclase"/>
</dbReference>
<sequence length="787" mass="87647">MKQQLLKAFERFRDSWAFLFVLGMASTMFIAWLYMQRPVLLKALDLKLYDQMMRVSHSTETSGTPVIVDLDERSLAAYGQWPWPRYRVALLLAKIRQAGALAVGIDIVFAEDDRTSPKIIQQDIKRDLQVNMGFTGIPQALMDNDQVLAGVLGQGPFVLGYYLNFDDGHIAASDDCVLHPVSLVEKRSKNAPPSKDFMVDAPSVVCNIPALGAAARMSGFFNTNPDLDGIYRKTPLFAHYKGKLYPSLSMATLMTAIGAKQAVIKVSEQGVESVRVGGTVIPVDRQGQVFAHYRGPRESFPYISASKILSDSLRPGELKGKIVFLGTSAAGLKDLRATPFDPVMPGVEVHATVVDNILQKDFIQRPAWAPGLEFMVLIASGLLTTALLTWARAAMSLIPLGACAWGAWEGAVYLMETKGFHLSPLYSFLALGLNFALLTLVKYWREEGHKKFLQSTFASYLSPELIDEMFENKANPELGGEARVITAFFSDVQSFSNFSEKLTATQLVELLNEYLTAMTDILLLERGTLDKYEGDAIVAFIGAPMDVPDHALRACRIAVNMQNSILALREKWKSEKQLPDEPERNSKGYPPEVWGVGDKWPVIVHNMLVRIGLNSGEIVVGNMGSTMRMNYTMMGDAVNLAARLESGAKQYGVYNLISEYVLDQPAWDDSGNETTVREMVECRFIDNIAVVGKSEPVKVYELVAMKGDLTEQEIELFKLFDQGMKLYLDTQWDAAIEVFKEAEIIERVPEGMTTPSKAYIQRCYQFKTDPPVKQGQAWDGVYRMTKK</sequence>
<protein>
    <submittedName>
        <fullName evidence="3">Adenylate/guanylate cyclase with Chase sensor</fullName>
    </submittedName>
</protein>
<dbReference type="KEGG" id="dfl:DFE_0964"/>
<dbReference type="InterPro" id="IPR029787">
    <property type="entry name" value="Nucleotide_cyclase"/>
</dbReference>
<dbReference type="CDD" id="cd07302">
    <property type="entry name" value="CHD"/>
    <property type="match status" value="1"/>
</dbReference>
<dbReference type="PANTHER" id="PTHR43081">
    <property type="entry name" value="ADENYLATE CYCLASE, TERMINAL-DIFFERENTIATION SPECIFIC-RELATED"/>
    <property type="match status" value="1"/>
</dbReference>
<proteinExistence type="predicted"/>